<dbReference type="SUPFAM" id="SSF52058">
    <property type="entry name" value="L domain-like"/>
    <property type="match status" value="1"/>
</dbReference>
<dbReference type="GO" id="GO:0016301">
    <property type="term" value="F:kinase activity"/>
    <property type="evidence" value="ECO:0007669"/>
    <property type="project" value="UniProtKB-KW"/>
</dbReference>
<dbReference type="Proteomes" id="UP001153069">
    <property type="component" value="Unassembled WGS sequence"/>
</dbReference>
<dbReference type="OrthoDB" id="38453at2759"/>
<keyword evidence="3" id="KW-0472">Membrane</keyword>
<keyword evidence="4" id="KW-0808">Transferase</keyword>
<name>A0A9N8HMG2_9STRA</name>
<protein>
    <submittedName>
        <fullName evidence="4">Receptor-like protein kinase</fullName>
    </submittedName>
</protein>
<keyword evidence="5" id="KW-1185">Reference proteome</keyword>
<proteinExistence type="predicted"/>
<evidence type="ECO:0000256" key="1">
    <source>
        <dbReference type="ARBA" id="ARBA00022729"/>
    </source>
</evidence>
<dbReference type="Gene3D" id="3.80.10.10">
    <property type="entry name" value="Ribonuclease Inhibitor"/>
    <property type="match status" value="2"/>
</dbReference>
<evidence type="ECO:0000256" key="3">
    <source>
        <dbReference type="SAM" id="Phobius"/>
    </source>
</evidence>
<organism evidence="4 5">
    <name type="scientific">Seminavis robusta</name>
    <dbReference type="NCBI Taxonomy" id="568900"/>
    <lineage>
        <taxon>Eukaryota</taxon>
        <taxon>Sar</taxon>
        <taxon>Stramenopiles</taxon>
        <taxon>Ochrophyta</taxon>
        <taxon>Bacillariophyta</taxon>
        <taxon>Bacillariophyceae</taxon>
        <taxon>Bacillariophycidae</taxon>
        <taxon>Naviculales</taxon>
        <taxon>Naviculaceae</taxon>
        <taxon>Seminavis</taxon>
    </lineage>
</organism>
<feature type="compositionally biased region" description="Polar residues" evidence="2">
    <location>
        <begin position="54"/>
        <end position="73"/>
    </location>
</feature>
<gene>
    <name evidence="4" type="ORF">SEMRO_1114_G242810.1</name>
</gene>
<dbReference type="InterPro" id="IPR032675">
    <property type="entry name" value="LRR_dom_sf"/>
</dbReference>
<feature type="region of interest" description="Disordered" evidence="2">
    <location>
        <begin position="1"/>
        <end position="77"/>
    </location>
</feature>
<reference evidence="4" key="1">
    <citation type="submission" date="2020-06" db="EMBL/GenBank/DDBJ databases">
        <authorList>
            <consortium name="Plant Systems Biology data submission"/>
        </authorList>
    </citation>
    <scope>NUCLEOTIDE SEQUENCE</scope>
    <source>
        <strain evidence="4">D6</strain>
    </source>
</reference>
<evidence type="ECO:0000256" key="2">
    <source>
        <dbReference type="SAM" id="MobiDB-lite"/>
    </source>
</evidence>
<evidence type="ECO:0000313" key="4">
    <source>
        <dbReference type="EMBL" id="CAB9520568.1"/>
    </source>
</evidence>
<accession>A0A9N8HMG2</accession>
<feature type="compositionally biased region" description="Basic and acidic residues" evidence="2">
    <location>
        <begin position="9"/>
        <end position="20"/>
    </location>
</feature>
<keyword evidence="3" id="KW-1133">Transmembrane helix</keyword>
<dbReference type="AlphaFoldDB" id="A0A9N8HMG2"/>
<comment type="caution">
    <text evidence="4">The sequence shown here is derived from an EMBL/GenBank/DDBJ whole genome shotgun (WGS) entry which is preliminary data.</text>
</comment>
<dbReference type="SUPFAM" id="SSF52047">
    <property type="entry name" value="RNI-like"/>
    <property type="match status" value="1"/>
</dbReference>
<sequence length="702" mass="76843">MSEQNGRNEGNEEQHGKNTDESDENNEIHPSPQDETGRSCAHLAFFAEPKNEEPSANNAPATAVSASSRNSPLQEEDQVISGDAALESITHLPQPQQQEDVMPGAFLYTNGTWTTAHERNAVLTVDQPLSDAAEEPQPENLAMANPVQELPRAEPFQTSQRSSQVARKRDFAIVGCVLIAFTLMVGALVLYVVLNPTTASSTVQPTQHKLSRANYLFSLLPNDTVATIDQRPLDNTLSPVLLSPQTRAFNWTIHDPNFETREPWQLVENFALVCFYYATAGDTSWNDTTNWLSYNREEFPWLLHKDIVGNFLIAKSVIVALFGGGESEELDFLWLQDNGLKGSLPPEFFLLTSLKSIYLDQNPLLHGTLPTQIGNLGQLQLLQPGNSFSGSVPTEIGRLSSLLAFQINDLEGQIPSEIGALDEMVFLDLSTSNFMGPIPSELGNLSPWILWLDVSQLQSTIPTELGQLSTVLSLGLRSNMLTGTVPTELGNLLQDPILYKEQYLVRFEEKNLPYDAELILDVIMEMLFRNVSVLALADNMLTGSVPSEFGQFSEVSGIDLGYNSFSGFIPSELGLLSNTLEWLALRHNHLDGSVPSELGLLSKGNLFLNHNSLTGSVPSELGLLTNAKYLILNHNELKSSLPTSLVSLVNDGSLLGLNINSTGITGTVPTGLCSLGPWNHSFLQGLSFDCSRDLCGCAWCPC</sequence>
<keyword evidence="4" id="KW-0675">Receptor</keyword>
<feature type="transmembrane region" description="Helical" evidence="3">
    <location>
        <begin position="171"/>
        <end position="194"/>
    </location>
</feature>
<keyword evidence="3" id="KW-0812">Transmembrane</keyword>
<keyword evidence="1" id="KW-0732">Signal</keyword>
<keyword evidence="4" id="KW-0418">Kinase</keyword>
<dbReference type="PANTHER" id="PTHR47988">
    <property type="entry name" value="SOMATIC EMBRYOGENESIS RECEPTOR KINASE 1"/>
    <property type="match status" value="1"/>
</dbReference>
<dbReference type="EMBL" id="CAICTM010001112">
    <property type="protein sequence ID" value="CAB9520568.1"/>
    <property type="molecule type" value="Genomic_DNA"/>
</dbReference>
<evidence type="ECO:0000313" key="5">
    <source>
        <dbReference type="Proteomes" id="UP001153069"/>
    </source>
</evidence>